<dbReference type="InterPro" id="IPR011251">
    <property type="entry name" value="Luciferase-like_dom"/>
</dbReference>
<evidence type="ECO:0000256" key="2">
    <source>
        <dbReference type="ARBA" id="ARBA00023033"/>
    </source>
</evidence>
<dbReference type="AlphaFoldDB" id="A0A4U7N474"/>
<dbReference type="Pfam" id="PF00296">
    <property type="entry name" value="Bac_luciferase"/>
    <property type="match status" value="1"/>
</dbReference>
<dbReference type="InterPro" id="IPR050766">
    <property type="entry name" value="Bact_Lucif_Oxidored"/>
</dbReference>
<dbReference type="RefSeq" id="WP_138016403.1">
    <property type="nucleotide sequence ID" value="NZ_SULI01000011.1"/>
</dbReference>
<organism evidence="4 5">
    <name type="scientific">Shimia litoralis</name>
    <dbReference type="NCBI Taxonomy" id="420403"/>
    <lineage>
        <taxon>Bacteria</taxon>
        <taxon>Pseudomonadati</taxon>
        <taxon>Pseudomonadota</taxon>
        <taxon>Alphaproteobacteria</taxon>
        <taxon>Rhodobacterales</taxon>
        <taxon>Roseobacteraceae</taxon>
    </lineage>
</organism>
<protein>
    <submittedName>
        <fullName evidence="4">LLM class flavin-dependent oxidoreductase</fullName>
    </submittedName>
</protein>
<evidence type="ECO:0000313" key="4">
    <source>
        <dbReference type="EMBL" id="TKZ20559.1"/>
    </source>
</evidence>
<evidence type="ECO:0000259" key="3">
    <source>
        <dbReference type="Pfam" id="PF00296"/>
    </source>
</evidence>
<reference evidence="4 5" key="1">
    <citation type="submission" date="2019-04" db="EMBL/GenBank/DDBJ databases">
        <title>Genome sequence of Pelagicola litoralis CL-ES2.</title>
        <authorList>
            <person name="Cao J."/>
        </authorList>
    </citation>
    <scope>NUCLEOTIDE SEQUENCE [LARGE SCALE GENOMIC DNA]</scope>
    <source>
        <strain evidence="4 5">CL-ES2</strain>
    </source>
</reference>
<dbReference type="GO" id="GO:0016705">
    <property type="term" value="F:oxidoreductase activity, acting on paired donors, with incorporation or reduction of molecular oxygen"/>
    <property type="evidence" value="ECO:0007669"/>
    <property type="project" value="InterPro"/>
</dbReference>
<evidence type="ECO:0000313" key="5">
    <source>
        <dbReference type="Proteomes" id="UP000306575"/>
    </source>
</evidence>
<keyword evidence="2" id="KW-0503">Monooxygenase</keyword>
<keyword evidence="1" id="KW-0560">Oxidoreductase</keyword>
<dbReference type="Proteomes" id="UP000306575">
    <property type="component" value="Unassembled WGS sequence"/>
</dbReference>
<dbReference type="PANTHER" id="PTHR30137">
    <property type="entry name" value="LUCIFERASE-LIKE MONOOXYGENASE"/>
    <property type="match status" value="1"/>
</dbReference>
<accession>A0A4U7N474</accession>
<name>A0A4U7N474_9RHOB</name>
<dbReference type="Gene3D" id="3.20.20.30">
    <property type="entry name" value="Luciferase-like domain"/>
    <property type="match status" value="1"/>
</dbReference>
<dbReference type="OrthoDB" id="9804736at2"/>
<dbReference type="PANTHER" id="PTHR30137:SF8">
    <property type="entry name" value="BLR5498 PROTEIN"/>
    <property type="match status" value="1"/>
</dbReference>
<proteinExistence type="predicted"/>
<sequence length="345" mass="39361">MKFSLFAHMERISSDEDQKKLYDEFVELCKIADRGGMHAVWTGEHHGMNFTIAPNPMLNLVDLARHTKNVRLGTGTVIAPFWHPIRLAGEAAMTDIITDGRLELGIARGAYSFEYERLMPGMDAWEAGQRMRELVPAVKALWKGDYEHDGEFHKFPKTTSSPQPMQQDGPPVWIAARDPNSHEFAVQQGCNVQVTPLWNGDKEINDLMGKFNDACKKFPDKPRPKIMLLLHTYVGDSEEDVKQGAVELNRFYCYFGAWFMNKRDVSQGLIDPLTDDEIAAHPFYSPEAMERDLVIGTPETVIKRLKAYEALGYDEYSFWIDSSMPFERKKASLERFINDVMPAFA</sequence>
<dbReference type="GO" id="GO:0004497">
    <property type="term" value="F:monooxygenase activity"/>
    <property type="evidence" value="ECO:0007669"/>
    <property type="project" value="UniProtKB-KW"/>
</dbReference>
<keyword evidence="5" id="KW-1185">Reference proteome</keyword>
<evidence type="ECO:0000256" key="1">
    <source>
        <dbReference type="ARBA" id="ARBA00023002"/>
    </source>
</evidence>
<feature type="domain" description="Luciferase-like" evidence="3">
    <location>
        <begin position="1"/>
        <end position="314"/>
    </location>
</feature>
<dbReference type="SUPFAM" id="SSF51679">
    <property type="entry name" value="Bacterial luciferase-like"/>
    <property type="match status" value="1"/>
</dbReference>
<gene>
    <name evidence="4" type="ORF">FAP39_10785</name>
</gene>
<dbReference type="GO" id="GO:0005829">
    <property type="term" value="C:cytosol"/>
    <property type="evidence" value="ECO:0007669"/>
    <property type="project" value="TreeGrafter"/>
</dbReference>
<dbReference type="InterPro" id="IPR036661">
    <property type="entry name" value="Luciferase-like_sf"/>
</dbReference>
<comment type="caution">
    <text evidence="4">The sequence shown here is derived from an EMBL/GenBank/DDBJ whole genome shotgun (WGS) entry which is preliminary data.</text>
</comment>
<dbReference type="EMBL" id="SULI01000011">
    <property type="protein sequence ID" value="TKZ20559.1"/>
    <property type="molecule type" value="Genomic_DNA"/>
</dbReference>